<evidence type="ECO:0000313" key="1">
    <source>
        <dbReference type="EMBL" id="QQP41577.1"/>
    </source>
</evidence>
<sequence>MTKVSRPIARLRHSKYLPGSYYSDYVDRDFGTFIIDNVKLCVIDDDRGHDGFYQTLYKIDL</sequence>
<reference evidence="2" key="1">
    <citation type="submission" date="2021-01" db="EMBL/GenBank/DDBJ databases">
        <title>Caligus Genome Assembly.</title>
        <authorList>
            <person name="Gallardo-Escarate C."/>
        </authorList>
    </citation>
    <scope>NUCLEOTIDE SEQUENCE [LARGE SCALE GENOMIC DNA]</scope>
</reference>
<evidence type="ECO:0000313" key="2">
    <source>
        <dbReference type="Proteomes" id="UP000595437"/>
    </source>
</evidence>
<accession>A0A7T8K031</accession>
<name>A0A7T8K031_CALRO</name>
<proteinExistence type="predicted"/>
<gene>
    <name evidence="1" type="ORF">FKW44_015996</name>
</gene>
<dbReference type="Gene3D" id="3.90.1140.10">
    <property type="entry name" value="Cyclic phosphodiesterase"/>
    <property type="match status" value="1"/>
</dbReference>
<dbReference type="AlphaFoldDB" id="A0A7T8K031"/>
<organism evidence="1 2">
    <name type="scientific">Caligus rogercresseyi</name>
    <name type="common">Sea louse</name>
    <dbReference type="NCBI Taxonomy" id="217165"/>
    <lineage>
        <taxon>Eukaryota</taxon>
        <taxon>Metazoa</taxon>
        <taxon>Ecdysozoa</taxon>
        <taxon>Arthropoda</taxon>
        <taxon>Crustacea</taxon>
        <taxon>Multicrustacea</taxon>
        <taxon>Hexanauplia</taxon>
        <taxon>Copepoda</taxon>
        <taxon>Siphonostomatoida</taxon>
        <taxon>Caligidae</taxon>
        <taxon>Caligus</taxon>
    </lineage>
</organism>
<dbReference type="Proteomes" id="UP000595437">
    <property type="component" value="Chromosome 10"/>
</dbReference>
<dbReference type="OrthoDB" id="10263155at2759"/>
<keyword evidence="2" id="KW-1185">Reference proteome</keyword>
<protein>
    <submittedName>
        <fullName evidence="1">Leukocyte receptor cluster member 9</fullName>
    </submittedName>
</protein>
<dbReference type="EMBL" id="CP045899">
    <property type="protein sequence ID" value="QQP41577.1"/>
    <property type="molecule type" value="Genomic_DNA"/>
</dbReference>
<keyword evidence="1" id="KW-0675">Receptor</keyword>